<evidence type="ECO:0000259" key="8">
    <source>
        <dbReference type="PROSITE" id="PS51233"/>
    </source>
</evidence>
<evidence type="ECO:0000259" key="7">
    <source>
        <dbReference type="PROSITE" id="PS51211"/>
    </source>
</evidence>
<keyword evidence="1" id="KW-0732">Signal</keyword>
<evidence type="ECO:0000256" key="5">
    <source>
        <dbReference type="PROSITE-ProRule" id="PRU00557"/>
    </source>
</evidence>
<dbReference type="InterPro" id="IPR001747">
    <property type="entry name" value="Vitellogenin_N"/>
</dbReference>
<dbReference type="PROSITE" id="PS51211">
    <property type="entry name" value="VITELLOGENIN"/>
    <property type="match status" value="1"/>
</dbReference>
<comment type="caution">
    <text evidence="5">Lacks conserved residue(s) required for the propagation of feature annotation.</text>
</comment>
<dbReference type="InterPro" id="IPR001846">
    <property type="entry name" value="VWF_type-D"/>
</dbReference>
<name>A0A7R9PL67_TIMGE</name>
<keyword evidence="3" id="KW-1015">Disulfide bond</keyword>
<evidence type="ECO:0000256" key="3">
    <source>
        <dbReference type="ARBA" id="ARBA00023157"/>
    </source>
</evidence>
<evidence type="ECO:0000256" key="1">
    <source>
        <dbReference type="ARBA" id="ARBA00022729"/>
    </source>
</evidence>
<dbReference type="SUPFAM" id="SSF48431">
    <property type="entry name" value="Lipovitellin-phosvitin complex, superhelical domain"/>
    <property type="match status" value="1"/>
</dbReference>
<evidence type="ECO:0000256" key="6">
    <source>
        <dbReference type="SAM" id="MobiDB-lite"/>
    </source>
</evidence>
<dbReference type="InterPro" id="IPR011030">
    <property type="entry name" value="Lipovitellin_superhlx_dom"/>
</dbReference>
<evidence type="ECO:0008006" key="10">
    <source>
        <dbReference type="Google" id="ProtNLM"/>
    </source>
</evidence>
<dbReference type="SMART" id="SM00216">
    <property type="entry name" value="VWD"/>
    <property type="match status" value="1"/>
</dbReference>
<gene>
    <name evidence="9" type="ORF">TGEB3V08_LOCUS5171</name>
</gene>
<dbReference type="Gene3D" id="2.30.230.10">
    <property type="entry name" value="Lipovitellin, beta-sheet shell regions, chain A"/>
    <property type="match status" value="1"/>
</dbReference>
<evidence type="ECO:0000256" key="2">
    <source>
        <dbReference type="ARBA" id="ARBA00022761"/>
    </source>
</evidence>
<dbReference type="GO" id="GO:0045735">
    <property type="term" value="F:nutrient reservoir activity"/>
    <property type="evidence" value="ECO:0007669"/>
    <property type="project" value="UniProtKB-KW"/>
</dbReference>
<dbReference type="Gene3D" id="1.25.10.20">
    <property type="entry name" value="Vitellinogen, superhelical"/>
    <property type="match status" value="1"/>
</dbReference>
<feature type="compositionally biased region" description="Basic and acidic residues" evidence="6">
    <location>
        <begin position="1352"/>
        <end position="1365"/>
    </location>
</feature>
<dbReference type="SUPFAM" id="SSF56968">
    <property type="entry name" value="Lipovitellin-phosvitin complex, beta-sheet shell regions"/>
    <property type="match status" value="2"/>
</dbReference>
<keyword evidence="2" id="KW-0758">Storage protein</keyword>
<dbReference type="InterPro" id="IPR015255">
    <property type="entry name" value="Vitellinogen_open_b-sht"/>
</dbReference>
<dbReference type="EMBL" id="OE840881">
    <property type="protein sequence ID" value="CAD7593076.1"/>
    <property type="molecule type" value="Genomic_DNA"/>
</dbReference>
<keyword evidence="4" id="KW-0325">Glycoprotein</keyword>
<dbReference type="InterPro" id="IPR015819">
    <property type="entry name" value="Lipid_transp_b-sht_shell"/>
</dbReference>
<evidence type="ECO:0000313" key="9">
    <source>
        <dbReference type="EMBL" id="CAD7593076.1"/>
    </source>
</evidence>
<dbReference type="PANTHER" id="PTHR23345">
    <property type="entry name" value="VITELLOGENIN-RELATED"/>
    <property type="match status" value="1"/>
</dbReference>
<dbReference type="Pfam" id="PF00094">
    <property type="entry name" value="VWD"/>
    <property type="match status" value="1"/>
</dbReference>
<dbReference type="Gene3D" id="2.20.80.10">
    <property type="entry name" value="Lipovitellin-phosvitin complex, chain A, domain 4"/>
    <property type="match status" value="1"/>
</dbReference>
<dbReference type="InterPro" id="IPR015816">
    <property type="entry name" value="Vitellinogen_b-sht_N"/>
</dbReference>
<feature type="domain" description="VWFD" evidence="8">
    <location>
        <begin position="1652"/>
        <end position="1833"/>
    </location>
</feature>
<feature type="compositionally biased region" description="Low complexity" evidence="6">
    <location>
        <begin position="1861"/>
        <end position="1878"/>
    </location>
</feature>
<dbReference type="SMART" id="SM01169">
    <property type="entry name" value="DUF1943"/>
    <property type="match status" value="1"/>
</dbReference>
<dbReference type="PROSITE" id="PS51233">
    <property type="entry name" value="VWFD"/>
    <property type="match status" value="1"/>
</dbReference>
<feature type="region of interest" description="Disordered" evidence="6">
    <location>
        <begin position="1349"/>
        <end position="1377"/>
    </location>
</feature>
<feature type="domain" description="Vitellogenin" evidence="7">
    <location>
        <begin position="294"/>
        <end position="976"/>
    </location>
</feature>
<dbReference type="InterPro" id="IPR050733">
    <property type="entry name" value="Vitellogenin/Apolipophorin"/>
</dbReference>
<dbReference type="PANTHER" id="PTHR23345:SF15">
    <property type="entry name" value="VITELLOGENIN 1-RELATED"/>
    <property type="match status" value="1"/>
</dbReference>
<dbReference type="Pfam" id="PF09172">
    <property type="entry name" value="Vit_open_b-sht"/>
    <property type="match status" value="1"/>
</dbReference>
<dbReference type="SMART" id="SM00638">
    <property type="entry name" value="LPD_N"/>
    <property type="match status" value="1"/>
</dbReference>
<protein>
    <recommendedName>
        <fullName evidence="10">Vitellogenin</fullName>
    </recommendedName>
</protein>
<sequence>MVGSPTKKNYLSTEVIISDTDSSESESSYHTACSSVNNSQDYLENDAQLGFRDQMSKEGQDLAVEVLHLWLLFIPPANRYQLNLLLRYLSRLVSHEELKNQINIGPSVFRQEKDKMKPDINDNDAGSLEFHYQDACNQKAVTYCEMVTHKEFEKQKLSSSQSALVELLEQILTDQRMSRKEKMERLKLFKQSYPDIYGRRFPEAMANENLKEKSSHSRELFKLTKLKCSDVEACPQLIGTACPHLIGTVRIYLMFLKACPHLIGTACPQLIGTVRIYLMFLKACPHRISSGPAWKINKEYKYSVTGRTLTALHQVSNQYAGILIRASLSLRLKSPNSLIAKISKPQYASIHTKLPGWSAPIPDRETHWNQLPLSEKPWEIKLKDGLIDGLAVSKTVPNWEVNILKGIASQLQVNTQGKHLTSRTWNQKPSQSSGAPNEVYSVMEDTVTGECEVLYDVSPLPAYILQSQPELAPLWHLGDKEQVIDVVKSQNFSKCDQRLDFQFGIDGISDFTHIGENKAGNFLSRTAVTRSILTGSLNEYVIQSSVTTNKVILSPMFYNEQKGMIFSRLNLTLVSWSSASGSPPSVSDPRKEDDLTYSYESSENNVYPKELIEGSLLDMSLESGRSASKESWESLSSKFIHGHDWSQNKLSGNDTKTHFHRKAFRDAVGEAGTGPALVTLKEWIMSKKVRGEDAAELVSSLPRAALTPTPEYLNEFFKLATSPEVTKQSILNTSAILSFTNLVRMSQVDNSTSHKYYPTHLFGRFSLKNNSAVQQEYIPWLERALESAVSQADSPKIQLYIRALGNIAHPRIWDIFEPYLEGEKNISTLQKVLMVVSMDKLSVLYPKIGRQVLYKLYQNMAQPHEVRCAAVFQIMKAQPPANMLQRMAELTNEDPHTQVNAAVKSAIESAANLQGTRTKRLSQNAKSAVHLLTPEQFGLQYTRSSVRSYESEKMNLGFKQQVNYIGSNDHIIPSALVYHLRHDLGGHSRRYMSFGAMTSSVDDLLDALLKQIGENEYSDQRRYQSTEEYQDSENPDSSWNLNKIGSELNIKTIMAEQLEGNMLFQLAASERFFAFDNHTIDAIPSIVKAAASAFQSGNSFNFTKFYNQEAVTVGFPTTMGLPFLFTFNTPTLLQIGGEARIRTHPDLAQGSGNSIPVPSVVNASADVHFVYSTKIEGQIGFVTPFDHRQYVAAVDKNTQINLPISASVDVDMENAKIQATLSPINSDRDYQIFHCSSKPYTTKHEIINLKPHNQDGDYHKLHVLKEPRQQQAIYGENSTGMAFRLNYKNEKEFNSTSWIVEEAKKKDPLVVLYFPWADDTIQYSNVSLTYDARRSSTKAVKFTVALANETSSTRHSEESEGDKINPAEPSSHSPDSEIRRQEFLDRVAEDIKSSSAMVVDVSAEFEGHNKAYFIATAAVASSPVDEKSRALFFFSHQPASSSEKPVQAYLVAESKNPQVSWMDFNKAIREDPKSYFNAQLNLKEWNETDSQIVVNGTVEQSSQRRRFVKHSPMAKLCESQMNEGNYGLPACRNVSIEANYRDRLEFTVHYENLTSDLKNWTYKAYQIARYMGYNYMGENIFVSHNLSDKVAFEGNLNPSLRAINVTIKSPIGDAEFIDVPLNPYVVPLLPVHPTMNSLERLSPVLFSDQLYPYCVVGKSAANTFDNKTYPIQLGKCWHVMMKYAPKYMPWESSVNIDPSVDVVVMTRDNSSSSQKDLKIVTGDDVVDLTPSGGSTKMGLEVKLQHIDGDIWLQIFELATGSISLTYPLHGIYLIYDGKTIILKANHTYRGEVRGLCGTFTGEPVSDFKTPNNCIMKQPELFVASYALTHESCQGPAPEYKKRAQEANCTTDDVKPWGGQYSGQSQWSSSSESSESSENSVEDQSKSCSVLANKVFDEGNMICISVRPQPACASDCSPSKMQDKNVPVHCLSPGSAANHMIKQIKKGARLNLARKGITKSLRTSLPVQCVRD</sequence>
<proteinExistence type="predicted"/>
<evidence type="ECO:0000256" key="4">
    <source>
        <dbReference type="ARBA" id="ARBA00023180"/>
    </source>
</evidence>
<feature type="region of interest" description="Disordered" evidence="6">
    <location>
        <begin position="1852"/>
        <end position="1882"/>
    </location>
</feature>
<dbReference type="GO" id="GO:0005319">
    <property type="term" value="F:lipid transporter activity"/>
    <property type="evidence" value="ECO:0007669"/>
    <property type="project" value="InterPro"/>
</dbReference>
<dbReference type="Pfam" id="PF01347">
    <property type="entry name" value="Vitellogenin_N"/>
    <property type="match status" value="2"/>
</dbReference>
<accession>A0A7R9PL67</accession>
<dbReference type="FunFam" id="1.25.10.20:FF:000003">
    <property type="entry name" value="Vitellogenin C"/>
    <property type="match status" value="1"/>
</dbReference>
<organism evidence="9">
    <name type="scientific">Timema genevievae</name>
    <name type="common">Walking stick</name>
    <dbReference type="NCBI Taxonomy" id="629358"/>
    <lineage>
        <taxon>Eukaryota</taxon>
        <taxon>Metazoa</taxon>
        <taxon>Ecdysozoa</taxon>
        <taxon>Arthropoda</taxon>
        <taxon>Hexapoda</taxon>
        <taxon>Insecta</taxon>
        <taxon>Pterygota</taxon>
        <taxon>Neoptera</taxon>
        <taxon>Polyneoptera</taxon>
        <taxon>Phasmatodea</taxon>
        <taxon>Timematodea</taxon>
        <taxon>Timematoidea</taxon>
        <taxon>Timematidae</taxon>
        <taxon>Timema</taxon>
    </lineage>
</organism>
<reference evidence="9" key="1">
    <citation type="submission" date="2020-11" db="EMBL/GenBank/DDBJ databases">
        <authorList>
            <person name="Tran Van P."/>
        </authorList>
    </citation>
    <scope>NUCLEOTIDE SEQUENCE</scope>
</reference>